<evidence type="ECO:0000313" key="2">
    <source>
        <dbReference type="Proteomes" id="UP000249396"/>
    </source>
</evidence>
<dbReference type="EMBL" id="QJPH01000305">
    <property type="protein sequence ID" value="PZN79138.1"/>
    <property type="molecule type" value="Genomic_DNA"/>
</dbReference>
<accession>A0A2W4RH25</accession>
<evidence type="ECO:0000313" key="1">
    <source>
        <dbReference type="EMBL" id="PZN79138.1"/>
    </source>
</evidence>
<dbReference type="Proteomes" id="UP000249396">
    <property type="component" value="Unassembled WGS sequence"/>
</dbReference>
<sequence length="89" mass="10045">MALRHPKFQRSIHLQIHESSSNYEFTLKAAPLDKAISLYITVPLHLNENRIATLLNYLKAWCVSLEPATSATFRAAMTAAQNPEEESYA</sequence>
<gene>
    <name evidence="1" type="ORF">DM484_11865</name>
</gene>
<proteinExistence type="predicted"/>
<name>A0A2W4RH25_9GAMM</name>
<dbReference type="AlphaFoldDB" id="A0A2W4RH25"/>
<organism evidence="1 2">
    <name type="scientific">Candidatus Methylumidiphilus alinenensis</name>
    <dbReference type="NCBI Taxonomy" id="2202197"/>
    <lineage>
        <taxon>Bacteria</taxon>
        <taxon>Pseudomonadati</taxon>
        <taxon>Pseudomonadota</taxon>
        <taxon>Gammaproteobacteria</taxon>
        <taxon>Methylococcales</taxon>
        <taxon>Candidatus Methylumidiphilus</taxon>
    </lineage>
</organism>
<reference evidence="1 2" key="1">
    <citation type="journal article" date="2018" name="Aquat. Microb. Ecol.">
        <title>Gammaproteobacterial methanotrophs dominate.</title>
        <authorList>
            <person name="Rissanen A.J."/>
            <person name="Saarenheimo J."/>
            <person name="Tiirola M."/>
            <person name="Peura S."/>
            <person name="Aalto S.L."/>
            <person name="Karvinen A."/>
            <person name="Nykanen H."/>
        </authorList>
    </citation>
    <scope>NUCLEOTIDE SEQUENCE [LARGE SCALE GENOMIC DNA]</scope>
    <source>
        <strain evidence="1">AMbin10</strain>
    </source>
</reference>
<protein>
    <submittedName>
        <fullName evidence="1">Uncharacterized protein</fullName>
    </submittedName>
</protein>
<comment type="caution">
    <text evidence="1">The sequence shown here is derived from an EMBL/GenBank/DDBJ whole genome shotgun (WGS) entry which is preliminary data.</text>
</comment>